<sequence length="281" mass="32149">MLGFSKRSQKKSSKNPLEIFDQYEQSTPSHQNAINALPGWNCAFPPELNLAAGSLPLYADDRIDWALQTFGSIDGKTVLEVGPLEGMHTYMLHHRGAAEIDAIEANRLCFLRCLVTKQILRIDNASFMLGDIQSWLTEREKVYDLTIASGVLYHMADPGEFLRLLAKRSDAVFIWTHFVLEEAMPKEDLRWLPFSGKIETKMIDDVPVRYYERSYHHANTNASFCGGMKDRHFWMHRDDILLLLRTFGFNHIDIRDQDLNHPGGPSFSLLARKAPVNPDEK</sequence>
<accession>A0A7X0MA53</accession>
<dbReference type="Gene3D" id="3.40.50.150">
    <property type="entry name" value="Vaccinia Virus protein VP39"/>
    <property type="match status" value="1"/>
</dbReference>
<name>A0A7X0MA53_9HYPH</name>
<dbReference type="CDD" id="cd02440">
    <property type="entry name" value="AdoMet_MTases"/>
    <property type="match status" value="1"/>
</dbReference>
<dbReference type="RefSeq" id="WP_184701770.1">
    <property type="nucleotide sequence ID" value="NZ_JACHBG010000001.1"/>
</dbReference>
<dbReference type="Proteomes" id="UP000565576">
    <property type="component" value="Unassembled WGS sequence"/>
</dbReference>
<dbReference type="EMBL" id="JACHBG010000001">
    <property type="protein sequence ID" value="MBB6483412.1"/>
    <property type="molecule type" value="Genomic_DNA"/>
</dbReference>
<evidence type="ECO:0000313" key="2">
    <source>
        <dbReference type="Proteomes" id="UP000565576"/>
    </source>
</evidence>
<dbReference type="AlphaFoldDB" id="A0A7X0MA53"/>
<evidence type="ECO:0008006" key="3">
    <source>
        <dbReference type="Google" id="ProtNLM"/>
    </source>
</evidence>
<dbReference type="SUPFAM" id="SSF53335">
    <property type="entry name" value="S-adenosyl-L-methionine-dependent methyltransferases"/>
    <property type="match status" value="1"/>
</dbReference>
<comment type="caution">
    <text evidence="1">The sequence shown here is derived from an EMBL/GenBank/DDBJ whole genome shotgun (WGS) entry which is preliminary data.</text>
</comment>
<gene>
    <name evidence="1" type="ORF">GGD46_000655</name>
</gene>
<evidence type="ECO:0000313" key="1">
    <source>
        <dbReference type="EMBL" id="MBB6483412.1"/>
    </source>
</evidence>
<organism evidence="1 2">
    <name type="scientific">Rhizobium lusitanum</name>
    <dbReference type="NCBI Taxonomy" id="293958"/>
    <lineage>
        <taxon>Bacteria</taxon>
        <taxon>Pseudomonadati</taxon>
        <taxon>Pseudomonadota</taxon>
        <taxon>Alphaproteobacteria</taxon>
        <taxon>Hyphomicrobiales</taxon>
        <taxon>Rhizobiaceae</taxon>
        <taxon>Rhizobium/Agrobacterium group</taxon>
        <taxon>Rhizobium</taxon>
    </lineage>
</organism>
<dbReference type="InterPro" id="IPR029063">
    <property type="entry name" value="SAM-dependent_MTases_sf"/>
</dbReference>
<protein>
    <recommendedName>
        <fullName evidence="3">Class I SAM-dependent methyltransferase</fullName>
    </recommendedName>
</protein>
<proteinExistence type="predicted"/>
<reference evidence="1 2" key="1">
    <citation type="submission" date="2020-08" db="EMBL/GenBank/DDBJ databases">
        <title>Genomic Encyclopedia of Type Strains, Phase IV (KMG-V): Genome sequencing to study the core and pangenomes of soil and plant-associated prokaryotes.</title>
        <authorList>
            <person name="Whitman W."/>
        </authorList>
    </citation>
    <scope>NUCLEOTIDE SEQUENCE [LARGE SCALE GENOMIC DNA]</scope>
    <source>
        <strain evidence="1 2">SEMIA 4060</strain>
    </source>
</reference>